<dbReference type="EMBL" id="OCMY01000001">
    <property type="protein sequence ID" value="SOD39290.1"/>
    <property type="molecule type" value="Genomic_DNA"/>
</dbReference>
<evidence type="ECO:0000313" key="3">
    <source>
        <dbReference type="Proteomes" id="UP000219271"/>
    </source>
</evidence>
<keyword evidence="1" id="KW-0812">Transmembrane</keyword>
<protein>
    <submittedName>
        <fullName evidence="2">Uncharacterized protein</fullName>
    </submittedName>
</protein>
<reference evidence="3" key="1">
    <citation type="submission" date="2017-09" db="EMBL/GenBank/DDBJ databases">
        <authorList>
            <person name="Varghese N."/>
            <person name="Submissions S."/>
        </authorList>
    </citation>
    <scope>NUCLEOTIDE SEQUENCE [LARGE SCALE GENOMIC DNA]</scope>
    <source>
        <strain evidence="3">JKS000234</strain>
    </source>
</reference>
<dbReference type="AlphaFoldDB" id="A0A286BYR7"/>
<keyword evidence="3" id="KW-1185">Reference proteome</keyword>
<feature type="transmembrane region" description="Helical" evidence="1">
    <location>
        <begin position="27"/>
        <end position="47"/>
    </location>
</feature>
<feature type="transmembrane region" description="Helical" evidence="1">
    <location>
        <begin position="53"/>
        <end position="73"/>
    </location>
</feature>
<proteinExistence type="predicted"/>
<feature type="transmembrane region" description="Helical" evidence="1">
    <location>
        <begin position="183"/>
        <end position="204"/>
    </location>
</feature>
<sequence length="268" mass="30803">MPNNSGFKRALTKIIELYKRLDIRQKLYLNFIIIIMSFAIGCIFFSAEKRKVYFILVVIYWSVVVVFESVSIYKKIYAYTVGKVLLLIGFTLCTNVSLSIAGVIINDITTVAPSNFPHSLILISIAIIPLMTAAIMLVIYTAIFITLPIWGFILFVYDNNLKKILFPGYEPQDGSFLYKTTKFIQVLSLGIYCVFFYSFFHSILDDYTKFLYAKSQSFIYTFEMYGKSPCVGLPPGKVAFINDEHVLIAQNENERINFITRECVYKHN</sequence>
<name>A0A286BYR7_9GAMM</name>
<feature type="transmembrane region" description="Helical" evidence="1">
    <location>
        <begin position="137"/>
        <end position="157"/>
    </location>
</feature>
<evidence type="ECO:0000313" key="2">
    <source>
        <dbReference type="EMBL" id="SOD39290.1"/>
    </source>
</evidence>
<evidence type="ECO:0000256" key="1">
    <source>
        <dbReference type="SAM" id="Phobius"/>
    </source>
</evidence>
<dbReference type="Proteomes" id="UP000219271">
    <property type="component" value="Unassembled WGS sequence"/>
</dbReference>
<keyword evidence="1" id="KW-0472">Membrane</keyword>
<feature type="transmembrane region" description="Helical" evidence="1">
    <location>
        <begin position="85"/>
        <end position="105"/>
    </location>
</feature>
<organism evidence="2 3">
    <name type="scientific">Candidatus Pantoea floridensis</name>
    <dbReference type="NCBI Taxonomy" id="1938870"/>
    <lineage>
        <taxon>Bacteria</taxon>
        <taxon>Pseudomonadati</taxon>
        <taxon>Pseudomonadota</taxon>
        <taxon>Gammaproteobacteria</taxon>
        <taxon>Enterobacterales</taxon>
        <taxon>Erwiniaceae</taxon>
        <taxon>Pantoea</taxon>
    </lineage>
</organism>
<accession>A0A286BYR7</accession>
<keyword evidence="1" id="KW-1133">Transmembrane helix</keyword>
<gene>
    <name evidence="2" type="ORF">SAMN06273570_3733</name>
</gene>